<proteinExistence type="predicted"/>
<organism evidence="1 2">
    <name type="scientific">Denitromonas iodatirespirans</name>
    <dbReference type="NCBI Taxonomy" id="2795389"/>
    <lineage>
        <taxon>Bacteria</taxon>
        <taxon>Pseudomonadati</taxon>
        <taxon>Pseudomonadota</taxon>
        <taxon>Betaproteobacteria</taxon>
        <taxon>Rhodocyclales</taxon>
        <taxon>Zoogloeaceae</taxon>
        <taxon>Denitromonas</taxon>
    </lineage>
</organism>
<dbReference type="EMBL" id="JAEKFT010000194">
    <property type="protein sequence ID" value="MBT0964348.1"/>
    <property type="molecule type" value="Genomic_DNA"/>
</dbReference>
<accession>A0A944DHG0</accession>
<dbReference type="Proteomes" id="UP000694660">
    <property type="component" value="Unassembled WGS sequence"/>
</dbReference>
<evidence type="ECO:0008006" key="3">
    <source>
        <dbReference type="Google" id="ProtNLM"/>
    </source>
</evidence>
<sequence length="73" mass="7247">GTTPVSINTGEGTLVLTGFNPATGAVSYTYDPNVQSSNAPVLDAIAVVVTDDLGIAATGSLDIQITDSVPVAI</sequence>
<name>A0A944DHG0_DENI1</name>
<evidence type="ECO:0000313" key="1">
    <source>
        <dbReference type="EMBL" id="MBT0964348.1"/>
    </source>
</evidence>
<dbReference type="RefSeq" id="WP_214364232.1">
    <property type="nucleotide sequence ID" value="NZ_JAEKFT010000194.1"/>
</dbReference>
<comment type="caution">
    <text evidence="1">The sequence shown here is derived from an EMBL/GenBank/DDBJ whole genome shotgun (WGS) entry which is preliminary data.</text>
</comment>
<dbReference type="AlphaFoldDB" id="A0A944DHG0"/>
<feature type="non-terminal residue" evidence="1">
    <location>
        <position position="73"/>
    </location>
</feature>
<feature type="non-terminal residue" evidence="1">
    <location>
        <position position="1"/>
    </location>
</feature>
<evidence type="ECO:0000313" key="2">
    <source>
        <dbReference type="Proteomes" id="UP000694660"/>
    </source>
</evidence>
<gene>
    <name evidence="1" type="ORF">I8J34_24515</name>
</gene>
<protein>
    <recommendedName>
        <fullName evidence="3">RapA2 cadherin-like domain-containing protein</fullName>
    </recommendedName>
</protein>
<reference evidence="2" key="1">
    <citation type="journal article" date="2022" name="ISME J.">
        <title>Genetic and phylogenetic analysis of dissimilatory iodate-reducing bacteria identifies potential niches across the world's oceans.</title>
        <authorList>
            <person name="Reyes-Umana V."/>
            <person name="Henning Z."/>
            <person name="Lee K."/>
            <person name="Barnum T.P."/>
            <person name="Coates J.D."/>
        </authorList>
    </citation>
    <scope>NUCLEOTIDE SEQUENCE [LARGE SCALE GENOMIC DNA]</scope>
    <source>
        <strain evidence="2">IR12</strain>
    </source>
</reference>
<keyword evidence="2" id="KW-1185">Reference proteome</keyword>